<dbReference type="InterPro" id="IPR013324">
    <property type="entry name" value="RNA_pol_sigma_r3/r4-like"/>
</dbReference>
<dbReference type="Pfam" id="PF08281">
    <property type="entry name" value="Sigma70_r4_2"/>
    <property type="match status" value="1"/>
</dbReference>
<dbReference type="PANTHER" id="PTHR43133:SF51">
    <property type="entry name" value="RNA POLYMERASE SIGMA FACTOR"/>
    <property type="match status" value="1"/>
</dbReference>
<gene>
    <name evidence="7" type="primary">rpoE_2</name>
    <name evidence="7" type="ORF">Pla111_32850</name>
</gene>
<dbReference type="PANTHER" id="PTHR43133">
    <property type="entry name" value="RNA POLYMERASE ECF-TYPE SIGMA FACTO"/>
    <property type="match status" value="1"/>
</dbReference>
<feature type="domain" description="RNA polymerase sigma factor 70 region 4 type 2" evidence="6">
    <location>
        <begin position="112"/>
        <end position="164"/>
    </location>
</feature>
<dbReference type="Proteomes" id="UP000318995">
    <property type="component" value="Unassembled WGS sequence"/>
</dbReference>
<evidence type="ECO:0000313" key="8">
    <source>
        <dbReference type="Proteomes" id="UP000318995"/>
    </source>
</evidence>
<sequence>MTTPTNPTRHEQFVALFVRHEAAVHSFIMTLVPSMADAEEVLQEASMTMWRRFDQYQSGTSFRNWAFQVAKYTAFNFVRKLARDRHRFSENVMMLLAEHAEREQSDREARRRTLEHCIAKLEEGERSLLSSCYAEGSTIKKYAEEEGRTPNAVSKQLNRVRRTLLLCVQQTLRLEASS</sequence>
<dbReference type="GO" id="GO:0003677">
    <property type="term" value="F:DNA binding"/>
    <property type="evidence" value="ECO:0007669"/>
    <property type="project" value="InterPro"/>
</dbReference>
<dbReference type="EMBL" id="SJPH01000011">
    <property type="protein sequence ID" value="TWT40640.1"/>
    <property type="molecule type" value="Genomic_DNA"/>
</dbReference>
<evidence type="ECO:0000256" key="4">
    <source>
        <dbReference type="ARBA" id="ARBA00023163"/>
    </source>
</evidence>
<dbReference type="Gene3D" id="1.10.1740.10">
    <property type="match status" value="1"/>
</dbReference>
<protein>
    <submittedName>
        <fullName evidence="7">ECF RNA polymerase sigma-E factor</fullName>
    </submittedName>
</protein>
<dbReference type="NCBIfam" id="TIGR02989">
    <property type="entry name" value="Sig-70_gvs1"/>
    <property type="match status" value="1"/>
</dbReference>
<dbReference type="InterPro" id="IPR007627">
    <property type="entry name" value="RNA_pol_sigma70_r2"/>
</dbReference>
<name>A0A5C5VR65_9BACT</name>
<dbReference type="SUPFAM" id="SSF88946">
    <property type="entry name" value="Sigma2 domain of RNA polymerase sigma factors"/>
    <property type="match status" value="1"/>
</dbReference>
<evidence type="ECO:0000256" key="3">
    <source>
        <dbReference type="ARBA" id="ARBA00023082"/>
    </source>
</evidence>
<dbReference type="InterPro" id="IPR013325">
    <property type="entry name" value="RNA_pol_sigma_r2"/>
</dbReference>
<reference evidence="7 8" key="1">
    <citation type="submission" date="2019-02" db="EMBL/GenBank/DDBJ databases">
        <title>Deep-cultivation of Planctomycetes and their phenomic and genomic characterization uncovers novel biology.</title>
        <authorList>
            <person name="Wiegand S."/>
            <person name="Jogler M."/>
            <person name="Boedeker C."/>
            <person name="Pinto D."/>
            <person name="Vollmers J."/>
            <person name="Rivas-Marin E."/>
            <person name="Kohn T."/>
            <person name="Peeters S.H."/>
            <person name="Heuer A."/>
            <person name="Rast P."/>
            <person name="Oberbeckmann S."/>
            <person name="Bunk B."/>
            <person name="Jeske O."/>
            <person name="Meyerdierks A."/>
            <person name="Storesund J.E."/>
            <person name="Kallscheuer N."/>
            <person name="Luecker S."/>
            <person name="Lage O.M."/>
            <person name="Pohl T."/>
            <person name="Merkel B.J."/>
            <person name="Hornburger P."/>
            <person name="Mueller R.-W."/>
            <person name="Bruemmer F."/>
            <person name="Labrenz M."/>
            <person name="Spormann A.M."/>
            <person name="Op Den Camp H."/>
            <person name="Overmann J."/>
            <person name="Amann R."/>
            <person name="Jetten M.S.M."/>
            <person name="Mascher T."/>
            <person name="Medema M.H."/>
            <person name="Devos D.P."/>
            <person name="Kaster A.-K."/>
            <person name="Ovreas L."/>
            <person name="Rohde M."/>
            <person name="Galperin M.Y."/>
            <person name="Jogler C."/>
        </authorList>
    </citation>
    <scope>NUCLEOTIDE SEQUENCE [LARGE SCALE GENOMIC DNA]</scope>
    <source>
        <strain evidence="7 8">Pla111</strain>
    </source>
</reference>
<evidence type="ECO:0000256" key="1">
    <source>
        <dbReference type="ARBA" id="ARBA00010641"/>
    </source>
</evidence>
<feature type="domain" description="RNA polymerase sigma-70 region 2" evidence="5">
    <location>
        <begin position="16"/>
        <end position="83"/>
    </location>
</feature>
<keyword evidence="2" id="KW-0805">Transcription regulation</keyword>
<dbReference type="Pfam" id="PF04542">
    <property type="entry name" value="Sigma70_r2"/>
    <property type="match status" value="1"/>
</dbReference>
<dbReference type="InterPro" id="IPR039425">
    <property type="entry name" value="RNA_pol_sigma-70-like"/>
</dbReference>
<dbReference type="InterPro" id="IPR036388">
    <property type="entry name" value="WH-like_DNA-bd_sf"/>
</dbReference>
<dbReference type="GO" id="GO:0016987">
    <property type="term" value="F:sigma factor activity"/>
    <property type="evidence" value="ECO:0007669"/>
    <property type="project" value="UniProtKB-KW"/>
</dbReference>
<dbReference type="InterPro" id="IPR014331">
    <property type="entry name" value="RNA_pol_sigma70_ECF_RHOBA"/>
</dbReference>
<dbReference type="GO" id="GO:0006352">
    <property type="term" value="P:DNA-templated transcription initiation"/>
    <property type="evidence" value="ECO:0007669"/>
    <property type="project" value="InterPro"/>
</dbReference>
<dbReference type="Gene3D" id="1.10.10.10">
    <property type="entry name" value="Winged helix-like DNA-binding domain superfamily/Winged helix DNA-binding domain"/>
    <property type="match status" value="1"/>
</dbReference>
<dbReference type="SUPFAM" id="SSF88659">
    <property type="entry name" value="Sigma3 and sigma4 domains of RNA polymerase sigma factors"/>
    <property type="match status" value="1"/>
</dbReference>
<keyword evidence="8" id="KW-1185">Reference proteome</keyword>
<evidence type="ECO:0000313" key="7">
    <source>
        <dbReference type="EMBL" id="TWT40640.1"/>
    </source>
</evidence>
<dbReference type="RefSeq" id="WP_197525093.1">
    <property type="nucleotide sequence ID" value="NZ_SJPH01000011.1"/>
</dbReference>
<comment type="similarity">
    <text evidence="1">Belongs to the sigma-70 factor family. ECF subfamily.</text>
</comment>
<proteinExistence type="inferred from homology"/>
<comment type="caution">
    <text evidence="7">The sequence shown here is derived from an EMBL/GenBank/DDBJ whole genome shotgun (WGS) entry which is preliminary data.</text>
</comment>
<evidence type="ECO:0000259" key="5">
    <source>
        <dbReference type="Pfam" id="PF04542"/>
    </source>
</evidence>
<dbReference type="InterPro" id="IPR014284">
    <property type="entry name" value="RNA_pol_sigma-70_dom"/>
</dbReference>
<keyword evidence="3" id="KW-0731">Sigma factor</keyword>
<accession>A0A5C5VR65</accession>
<dbReference type="NCBIfam" id="TIGR02937">
    <property type="entry name" value="sigma70-ECF"/>
    <property type="match status" value="1"/>
</dbReference>
<dbReference type="AlphaFoldDB" id="A0A5C5VR65"/>
<evidence type="ECO:0000256" key="2">
    <source>
        <dbReference type="ARBA" id="ARBA00023015"/>
    </source>
</evidence>
<dbReference type="InterPro" id="IPR013249">
    <property type="entry name" value="RNA_pol_sigma70_r4_t2"/>
</dbReference>
<evidence type="ECO:0000259" key="6">
    <source>
        <dbReference type="Pfam" id="PF08281"/>
    </source>
</evidence>
<keyword evidence="4" id="KW-0804">Transcription</keyword>
<organism evidence="7 8">
    <name type="scientific">Botrimarina hoheduenensis</name>
    <dbReference type="NCBI Taxonomy" id="2528000"/>
    <lineage>
        <taxon>Bacteria</taxon>
        <taxon>Pseudomonadati</taxon>
        <taxon>Planctomycetota</taxon>
        <taxon>Planctomycetia</taxon>
        <taxon>Pirellulales</taxon>
        <taxon>Lacipirellulaceae</taxon>
        <taxon>Botrimarina</taxon>
    </lineage>
</organism>